<dbReference type="SUPFAM" id="SSF52540">
    <property type="entry name" value="P-loop containing nucleoside triphosphate hydrolases"/>
    <property type="match status" value="1"/>
</dbReference>
<dbReference type="PANTHER" id="PTHR10903">
    <property type="entry name" value="GTPASE, IMAP FAMILY MEMBER-RELATED"/>
    <property type="match status" value="1"/>
</dbReference>
<dbReference type="AlphaFoldDB" id="A0A210Q710"/>
<feature type="coiled-coil region" evidence="4">
    <location>
        <begin position="246"/>
        <end position="322"/>
    </location>
</feature>
<keyword evidence="2" id="KW-0547">Nucleotide-binding</keyword>
<dbReference type="InterPro" id="IPR027417">
    <property type="entry name" value="P-loop_NTPase"/>
</dbReference>
<dbReference type="OrthoDB" id="431287at2759"/>
<evidence type="ECO:0000256" key="2">
    <source>
        <dbReference type="ARBA" id="ARBA00022741"/>
    </source>
</evidence>
<accession>A0A210Q710</accession>
<dbReference type="Proteomes" id="UP000242188">
    <property type="component" value="Unassembled WGS sequence"/>
</dbReference>
<sequence>MQDPDGARPGKRDGLKLGCSEMSYSEGDRQTKRIVLIGRSGSGKSSTGNTILGKDDFKSCYGASSVTEKCQEARTFRFGQQILVIDTPGVFDTKVPNKQSLEEISKCISLSLPGPHVFLLTIYAGRFTQAENATVKHFAEVFGEDMFKHTILVFTGRDLLEEQDTSFEEYLKTIPPSLEEILGKCKKRCIVINNCLKNDSSDNDARNMMEMINKLVESHQDFCYTNEMFKAVDMKLQESKIRRQKDEEKQKDIDELKKELQHCREELENSKHHTNDMFKAVERKLQESEIRRQKDEEKQKEIDKLKKELQHCREELDNFKHQHQPASFFTSDIDEFLFFFVVFVIRDFVFNP</sequence>
<reference evidence="6 7" key="1">
    <citation type="journal article" date="2017" name="Nat. Ecol. Evol.">
        <title>Scallop genome provides insights into evolution of bilaterian karyotype and development.</title>
        <authorList>
            <person name="Wang S."/>
            <person name="Zhang J."/>
            <person name="Jiao W."/>
            <person name="Li J."/>
            <person name="Xun X."/>
            <person name="Sun Y."/>
            <person name="Guo X."/>
            <person name="Huan P."/>
            <person name="Dong B."/>
            <person name="Zhang L."/>
            <person name="Hu X."/>
            <person name="Sun X."/>
            <person name="Wang J."/>
            <person name="Zhao C."/>
            <person name="Wang Y."/>
            <person name="Wang D."/>
            <person name="Huang X."/>
            <person name="Wang R."/>
            <person name="Lv J."/>
            <person name="Li Y."/>
            <person name="Zhang Z."/>
            <person name="Liu B."/>
            <person name="Lu W."/>
            <person name="Hui Y."/>
            <person name="Liang J."/>
            <person name="Zhou Z."/>
            <person name="Hou R."/>
            <person name="Li X."/>
            <person name="Liu Y."/>
            <person name="Li H."/>
            <person name="Ning X."/>
            <person name="Lin Y."/>
            <person name="Zhao L."/>
            <person name="Xing Q."/>
            <person name="Dou J."/>
            <person name="Li Y."/>
            <person name="Mao J."/>
            <person name="Guo H."/>
            <person name="Dou H."/>
            <person name="Li T."/>
            <person name="Mu C."/>
            <person name="Jiang W."/>
            <person name="Fu Q."/>
            <person name="Fu X."/>
            <person name="Miao Y."/>
            <person name="Liu J."/>
            <person name="Yu Q."/>
            <person name="Li R."/>
            <person name="Liao H."/>
            <person name="Li X."/>
            <person name="Kong Y."/>
            <person name="Jiang Z."/>
            <person name="Chourrout D."/>
            <person name="Li R."/>
            <person name="Bao Z."/>
        </authorList>
    </citation>
    <scope>NUCLEOTIDE SEQUENCE [LARGE SCALE GENOMIC DNA]</scope>
    <source>
        <strain evidence="6 7">PY_sf001</strain>
    </source>
</reference>
<dbReference type="EMBL" id="NEDP02004769">
    <property type="protein sequence ID" value="OWF44505.1"/>
    <property type="molecule type" value="Genomic_DNA"/>
</dbReference>
<evidence type="ECO:0000256" key="1">
    <source>
        <dbReference type="ARBA" id="ARBA00008535"/>
    </source>
</evidence>
<dbReference type="Gene3D" id="3.40.50.300">
    <property type="entry name" value="P-loop containing nucleotide triphosphate hydrolases"/>
    <property type="match status" value="1"/>
</dbReference>
<dbReference type="PANTHER" id="PTHR10903:SF184">
    <property type="entry name" value="GTP-BINDING PROTEIN A"/>
    <property type="match status" value="1"/>
</dbReference>
<comment type="caution">
    <text evidence="6">The sequence shown here is derived from an EMBL/GenBank/DDBJ whole genome shotgun (WGS) entry which is preliminary data.</text>
</comment>
<dbReference type="Pfam" id="PF04548">
    <property type="entry name" value="AIG1"/>
    <property type="match status" value="1"/>
</dbReference>
<name>A0A210Q710_MIZYE</name>
<evidence type="ECO:0000259" key="5">
    <source>
        <dbReference type="PROSITE" id="PS51720"/>
    </source>
</evidence>
<dbReference type="PROSITE" id="PS51720">
    <property type="entry name" value="G_AIG1"/>
    <property type="match status" value="1"/>
</dbReference>
<evidence type="ECO:0000313" key="7">
    <source>
        <dbReference type="Proteomes" id="UP000242188"/>
    </source>
</evidence>
<dbReference type="CDD" id="cd01852">
    <property type="entry name" value="AIG1"/>
    <property type="match status" value="1"/>
</dbReference>
<keyword evidence="3" id="KW-0342">GTP-binding</keyword>
<organism evidence="6 7">
    <name type="scientific">Mizuhopecten yessoensis</name>
    <name type="common">Japanese scallop</name>
    <name type="synonym">Patinopecten yessoensis</name>
    <dbReference type="NCBI Taxonomy" id="6573"/>
    <lineage>
        <taxon>Eukaryota</taxon>
        <taxon>Metazoa</taxon>
        <taxon>Spiralia</taxon>
        <taxon>Lophotrochozoa</taxon>
        <taxon>Mollusca</taxon>
        <taxon>Bivalvia</taxon>
        <taxon>Autobranchia</taxon>
        <taxon>Pteriomorphia</taxon>
        <taxon>Pectinida</taxon>
        <taxon>Pectinoidea</taxon>
        <taxon>Pectinidae</taxon>
        <taxon>Mizuhopecten</taxon>
    </lineage>
</organism>
<feature type="domain" description="AIG1-type G" evidence="5">
    <location>
        <begin position="29"/>
        <end position="233"/>
    </location>
</feature>
<evidence type="ECO:0000313" key="6">
    <source>
        <dbReference type="EMBL" id="OWF44505.1"/>
    </source>
</evidence>
<gene>
    <name evidence="6" type="ORF">KP79_PYT05809</name>
</gene>
<keyword evidence="4" id="KW-0175">Coiled coil</keyword>
<dbReference type="InterPro" id="IPR045058">
    <property type="entry name" value="GIMA/IAN/Toc"/>
</dbReference>
<dbReference type="InterPro" id="IPR006703">
    <property type="entry name" value="G_AIG1"/>
</dbReference>
<keyword evidence="7" id="KW-1185">Reference proteome</keyword>
<protein>
    <submittedName>
        <fullName evidence="6">GTPase IMAP family member 4</fullName>
    </submittedName>
</protein>
<evidence type="ECO:0000256" key="3">
    <source>
        <dbReference type="ARBA" id="ARBA00023134"/>
    </source>
</evidence>
<proteinExistence type="inferred from homology"/>
<dbReference type="FunFam" id="3.40.50.300:FF:000366">
    <property type="entry name" value="GTPase, IMAP family member 2"/>
    <property type="match status" value="1"/>
</dbReference>
<evidence type="ECO:0000256" key="4">
    <source>
        <dbReference type="SAM" id="Coils"/>
    </source>
</evidence>
<comment type="similarity">
    <text evidence="1">Belongs to the TRAFAC class TrmE-Era-EngA-EngB-Septin-like GTPase superfamily. AIG1/Toc34/Toc159-like paraseptin GTPase family. IAN subfamily.</text>
</comment>
<dbReference type="GO" id="GO:0005525">
    <property type="term" value="F:GTP binding"/>
    <property type="evidence" value="ECO:0007669"/>
    <property type="project" value="UniProtKB-KW"/>
</dbReference>
<dbReference type="STRING" id="6573.A0A210Q710"/>